<dbReference type="EMBL" id="ARYL01000035">
    <property type="protein sequence ID" value="KDA01133.1"/>
    <property type="molecule type" value="Genomic_DNA"/>
</dbReference>
<proteinExistence type="predicted"/>
<dbReference type="AlphaFoldDB" id="A0A059G3R9"/>
<dbReference type="eggNOG" id="COG3547">
    <property type="taxonomic scope" value="Bacteria"/>
</dbReference>
<evidence type="ECO:0000313" key="3">
    <source>
        <dbReference type="EMBL" id="KDA01133.1"/>
    </source>
</evidence>
<sequence length="419" mass="47363">MITNHIIPEDAVLVAIDIAKARNDVLIEVRGNKRRKRLVVLNTRAEHDRFIDMLTSFDRPIIAGFEATGNYHRALAWRLLDAGFDTRLISSMALARTREAIHNGWDKNDPKDAQVILHMLSTGLSQYYQDPLVAGISDIQELSKTHEMVSKAKTETLHRILTHYLPLYFPEIERFRNGSRNDWFFAFLEQFPTPASVIAHDKDAFISAAWDVVGRKVSKARLIADIYETATESIALPIPIDSKAVVMFRMVLAEIRSLIRQRDQIEAEAEALLGDTPDYVALKQVPGIGPINALTILAEAGDLRRFGHHRQFLKFCGLDLATHQSGTFRGQTKLAKFGNARLRRSLWMAANVAIRQRENSFRDKYARYIAKDPTNPDLKRKALTAVTAKMARVVHAVIKSGTPYRPFFQGAEPRGRTPV</sequence>
<dbReference type="OrthoDB" id="8261795at2"/>
<evidence type="ECO:0000259" key="2">
    <source>
        <dbReference type="Pfam" id="PF02371"/>
    </source>
</evidence>
<keyword evidence="4" id="KW-1185">Reference proteome</keyword>
<name>A0A059G3R9_9PROT</name>
<accession>A0A059G3R9</accession>
<feature type="domain" description="Transposase IS110-like N-terminal" evidence="1">
    <location>
        <begin position="14"/>
        <end position="170"/>
    </location>
</feature>
<dbReference type="GO" id="GO:0004803">
    <property type="term" value="F:transposase activity"/>
    <property type="evidence" value="ECO:0007669"/>
    <property type="project" value="InterPro"/>
</dbReference>
<dbReference type="PANTHER" id="PTHR33055:SF15">
    <property type="entry name" value="TRANSPOSASE-RELATED"/>
    <property type="match status" value="1"/>
</dbReference>
<dbReference type="GO" id="GO:0006313">
    <property type="term" value="P:DNA transposition"/>
    <property type="evidence" value="ECO:0007669"/>
    <property type="project" value="InterPro"/>
</dbReference>
<dbReference type="NCBIfam" id="NF033542">
    <property type="entry name" value="transpos_IS110"/>
    <property type="match status" value="1"/>
</dbReference>
<reference evidence="3 4" key="1">
    <citation type="journal article" date="2014" name="Antonie Van Leeuwenhoek">
        <title>Hyphomonas beringensis sp. nov. and Hyphomonas chukchiensis sp. nov., isolated from surface seawater of the Bering Sea and Chukchi Sea.</title>
        <authorList>
            <person name="Li C."/>
            <person name="Lai Q."/>
            <person name="Li G."/>
            <person name="Dong C."/>
            <person name="Wang J."/>
            <person name="Liao Y."/>
            <person name="Shao Z."/>
        </authorList>
    </citation>
    <scope>NUCLEOTIDE SEQUENCE [LARGE SCALE GENOMIC DNA]</scope>
    <source>
        <strain evidence="3 4">SCH89</strain>
    </source>
</reference>
<dbReference type="InterPro" id="IPR002525">
    <property type="entry name" value="Transp_IS110-like_N"/>
</dbReference>
<comment type="caution">
    <text evidence="3">The sequence shown here is derived from an EMBL/GenBank/DDBJ whole genome shotgun (WGS) entry which is preliminary data.</text>
</comment>
<protein>
    <submittedName>
        <fullName evidence="3">Transposase IS116/IS110/IS902 family protein</fullName>
    </submittedName>
</protein>
<dbReference type="Proteomes" id="UP000024942">
    <property type="component" value="Unassembled WGS sequence"/>
</dbReference>
<dbReference type="RefSeq" id="WP_035540783.1">
    <property type="nucleotide sequence ID" value="NZ_ARYL01000035.1"/>
</dbReference>
<organism evidence="3 4">
    <name type="scientific">Hyphomonas oceanitis SCH89</name>
    <dbReference type="NCBI Taxonomy" id="1280953"/>
    <lineage>
        <taxon>Bacteria</taxon>
        <taxon>Pseudomonadati</taxon>
        <taxon>Pseudomonadota</taxon>
        <taxon>Alphaproteobacteria</taxon>
        <taxon>Hyphomonadales</taxon>
        <taxon>Hyphomonadaceae</taxon>
        <taxon>Hyphomonas</taxon>
    </lineage>
</organism>
<dbReference type="PATRIC" id="fig|1280953.3.peg.3413"/>
<dbReference type="InterPro" id="IPR047650">
    <property type="entry name" value="Transpos_IS110"/>
</dbReference>
<dbReference type="STRING" id="1280953.HOC_17040"/>
<dbReference type="PANTHER" id="PTHR33055">
    <property type="entry name" value="TRANSPOSASE FOR INSERTION SEQUENCE ELEMENT IS1111A"/>
    <property type="match status" value="1"/>
</dbReference>
<dbReference type="InterPro" id="IPR003346">
    <property type="entry name" value="Transposase_20"/>
</dbReference>
<dbReference type="GO" id="GO:0003677">
    <property type="term" value="F:DNA binding"/>
    <property type="evidence" value="ECO:0007669"/>
    <property type="project" value="InterPro"/>
</dbReference>
<dbReference type="Pfam" id="PF02371">
    <property type="entry name" value="Transposase_20"/>
    <property type="match status" value="1"/>
</dbReference>
<feature type="domain" description="Transposase IS116/IS110/IS902 C-terminal" evidence="2">
    <location>
        <begin position="281"/>
        <end position="365"/>
    </location>
</feature>
<evidence type="ECO:0000313" key="4">
    <source>
        <dbReference type="Proteomes" id="UP000024942"/>
    </source>
</evidence>
<dbReference type="Pfam" id="PF01548">
    <property type="entry name" value="DEDD_Tnp_IS110"/>
    <property type="match status" value="1"/>
</dbReference>
<gene>
    <name evidence="3" type="ORF">HOC_17040</name>
</gene>
<evidence type="ECO:0000259" key="1">
    <source>
        <dbReference type="Pfam" id="PF01548"/>
    </source>
</evidence>